<name>A0ABD5UZH7_9EURY</name>
<evidence type="ECO:0000313" key="3">
    <source>
        <dbReference type="Proteomes" id="UP001596296"/>
    </source>
</evidence>
<evidence type="ECO:0000313" key="2">
    <source>
        <dbReference type="EMBL" id="MFC6893646.1"/>
    </source>
</evidence>
<keyword evidence="3" id="KW-1185">Reference proteome</keyword>
<dbReference type="PANTHER" id="PTHR31118:SF32">
    <property type="entry name" value="KYNURENINE FORMAMIDASE"/>
    <property type="match status" value="1"/>
</dbReference>
<sequence length="236" mass="25055">MADEYRDLSHPIETGMRTFPGDPAVSVTPAATIPEDGFSVREIRCGSHTGTHIDAPGHTEPEGGTLDDRAVGEYVFTACFRDLTPCSPREALGPDRLPDSIDDPDVDLAVLRTGWDEYWTGGRPEEADAPAGPEGSTDDRYLDHPYLSPAAARRLREADCGVAVDALNPDPTPTANADPDEPDGVPVHHALLGADLPIIENLTGLTGLPERFTLLAFPLPIADGDGAPVRAVAHVP</sequence>
<organism evidence="2 3">
    <name type="scientific">Halopenitus salinus</name>
    <dbReference type="NCBI Taxonomy" id="1198295"/>
    <lineage>
        <taxon>Archaea</taxon>
        <taxon>Methanobacteriati</taxon>
        <taxon>Methanobacteriota</taxon>
        <taxon>Stenosarchaea group</taxon>
        <taxon>Halobacteria</taxon>
        <taxon>Halobacteriales</taxon>
        <taxon>Haloferacaceae</taxon>
        <taxon>Halopenitus</taxon>
    </lineage>
</organism>
<dbReference type="EC" id="3.5.-.-" evidence="2"/>
<dbReference type="RefSeq" id="WP_379745819.1">
    <property type="nucleotide sequence ID" value="NZ_JBHSVN010000001.1"/>
</dbReference>
<reference evidence="2 3" key="1">
    <citation type="journal article" date="2019" name="Int. J. Syst. Evol. Microbiol.">
        <title>The Global Catalogue of Microorganisms (GCM) 10K type strain sequencing project: providing services to taxonomists for standard genome sequencing and annotation.</title>
        <authorList>
            <consortium name="The Broad Institute Genomics Platform"/>
            <consortium name="The Broad Institute Genome Sequencing Center for Infectious Disease"/>
            <person name="Wu L."/>
            <person name="Ma J."/>
        </authorList>
    </citation>
    <scope>NUCLEOTIDE SEQUENCE [LARGE SCALE GENOMIC DNA]</scope>
    <source>
        <strain evidence="2 3">SKJ47</strain>
    </source>
</reference>
<dbReference type="SUPFAM" id="SSF102198">
    <property type="entry name" value="Putative cyclase"/>
    <property type="match status" value="1"/>
</dbReference>
<dbReference type="PANTHER" id="PTHR31118">
    <property type="entry name" value="CYCLASE-LIKE PROTEIN 2"/>
    <property type="match status" value="1"/>
</dbReference>
<feature type="region of interest" description="Disordered" evidence="1">
    <location>
        <begin position="1"/>
        <end position="22"/>
    </location>
</feature>
<evidence type="ECO:0000256" key="1">
    <source>
        <dbReference type="SAM" id="MobiDB-lite"/>
    </source>
</evidence>
<feature type="compositionally biased region" description="Basic and acidic residues" evidence="1">
    <location>
        <begin position="1"/>
        <end position="10"/>
    </location>
</feature>
<accession>A0ABD5UZH7</accession>
<dbReference type="InterPro" id="IPR037175">
    <property type="entry name" value="KFase_sf"/>
</dbReference>
<proteinExistence type="predicted"/>
<feature type="region of interest" description="Disordered" evidence="1">
    <location>
        <begin position="119"/>
        <end position="144"/>
    </location>
</feature>
<keyword evidence="2" id="KW-0378">Hydrolase</keyword>
<gene>
    <name evidence="2" type="ORF">ACFQE9_13675</name>
</gene>
<dbReference type="InterPro" id="IPR007325">
    <property type="entry name" value="KFase/CYL"/>
</dbReference>
<dbReference type="GO" id="GO:0016787">
    <property type="term" value="F:hydrolase activity"/>
    <property type="evidence" value="ECO:0007669"/>
    <property type="project" value="UniProtKB-KW"/>
</dbReference>
<dbReference type="Proteomes" id="UP001596296">
    <property type="component" value="Unassembled WGS sequence"/>
</dbReference>
<dbReference type="Gene3D" id="3.50.30.50">
    <property type="entry name" value="Putative cyclase"/>
    <property type="match status" value="1"/>
</dbReference>
<protein>
    <submittedName>
        <fullName evidence="2">Cyclase family protein</fullName>
        <ecNumber evidence="2">3.5.-.-</ecNumber>
    </submittedName>
</protein>
<comment type="caution">
    <text evidence="2">The sequence shown here is derived from an EMBL/GenBank/DDBJ whole genome shotgun (WGS) entry which is preliminary data.</text>
</comment>
<dbReference type="AlphaFoldDB" id="A0ABD5UZH7"/>
<dbReference type="EMBL" id="JBHSXL010000010">
    <property type="protein sequence ID" value="MFC6893646.1"/>
    <property type="molecule type" value="Genomic_DNA"/>
</dbReference>
<dbReference type="Pfam" id="PF04199">
    <property type="entry name" value="Cyclase"/>
    <property type="match status" value="1"/>
</dbReference>